<dbReference type="AlphaFoldDB" id="A0AAI8YFT1"/>
<accession>A0AAI8YFT1</accession>
<evidence type="ECO:0000313" key="2">
    <source>
        <dbReference type="Proteomes" id="UP001295740"/>
    </source>
</evidence>
<sequence length="67" mass="7434">MRHILRLRYGLSSLTPPPSIGSIRVATRQSNVVRLGGRPTVADDIDARRVFRIMQGTSDSTGTKYAY</sequence>
<name>A0AAI8YFT1_9PEZI</name>
<keyword evidence="2" id="KW-1185">Reference proteome</keyword>
<evidence type="ECO:0000313" key="1">
    <source>
        <dbReference type="EMBL" id="CAJ2503015.1"/>
    </source>
</evidence>
<gene>
    <name evidence="1" type="ORF">KHLLAP_LOCUS3483</name>
</gene>
<protein>
    <submittedName>
        <fullName evidence="1">Uu.00g104090.m01.CDS01</fullName>
    </submittedName>
</protein>
<organism evidence="1 2">
    <name type="scientific">Anthostomella pinea</name>
    <dbReference type="NCBI Taxonomy" id="933095"/>
    <lineage>
        <taxon>Eukaryota</taxon>
        <taxon>Fungi</taxon>
        <taxon>Dikarya</taxon>
        <taxon>Ascomycota</taxon>
        <taxon>Pezizomycotina</taxon>
        <taxon>Sordariomycetes</taxon>
        <taxon>Xylariomycetidae</taxon>
        <taxon>Xylariales</taxon>
        <taxon>Xylariaceae</taxon>
        <taxon>Anthostomella</taxon>
    </lineage>
</organism>
<reference evidence="1" key="1">
    <citation type="submission" date="2023-10" db="EMBL/GenBank/DDBJ databases">
        <authorList>
            <person name="Hackl T."/>
        </authorList>
    </citation>
    <scope>NUCLEOTIDE SEQUENCE</scope>
</reference>
<proteinExistence type="predicted"/>
<dbReference type="Proteomes" id="UP001295740">
    <property type="component" value="Unassembled WGS sequence"/>
</dbReference>
<comment type="caution">
    <text evidence="1">The sequence shown here is derived from an EMBL/GenBank/DDBJ whole genome shotgun (WGS) entry which is preliminary data.</text>
</comment>
<dbReference type="EMBL" id="CAUWAG010000004">
    <property type="protein sequence ID" value="CAJ2503015.1"/>
    <property type="molecule type" value="Genomic_DNA"/>
</dbReference>